<dbReference type="AlphaFoldDB" id="A0A1G4GR65"/>
<dbReference type="VEuPathDB" id="PlasmoDB:PVP01_0202100"/>
<evidence type="ECO:0000313" key="2">
    <source>
        <dbReference type="EMBL" id="SCO65077.1"/>
    </source>
</evidence>
<feature type="compositionally biased region" description="Low complexity" evidence="1">
    <location>
        <begin position="140"/>
        <end position="177"/>
    </location>
</feature>
<feature type="compositionally biased region" description="Polar residues" evidence="1">
    <location>
        <begin position="93"/>
        <end position="112"/>
    </location>
</feature>
<feature type="compositionally biased region" description="Polar residues" evidence="1">
    <location>
        <begin position="1"/>
        <end position="10"/>
    </location>
</feature>
<organism evidence="2 3">
    <name type="scientific">Plasmodium vivax</name>
    <name type="common">malaria parasite P. vivax</name>
    <dbReference type="NCBI Taxonomy" id="5855"/>
    <lineage>
        <taxon>Eukaryota</taxon>
        <taxon>Sar</taxon>
        <taxon>Alveolata</taxon>
        <taxon>Apicomplexa</taxon>
        <taxon>Aconoidasida</taxon>
        <taxon>Haemosporida</taxon>
        <taxon>Plasmodiidae</taxon>
        <taxon>Plasmodium</taxon>
        <taxon>Plasmodium (Plasmodium)</taxon>
    </lineage>
</organism>
<feature type="compositionally biased region" description="Polar residues" evidence="1">
    <location>
        <begin position="17"/>
        <end position="29"/>
    </location>
</feature>
<protein>
    <submittedName>
        <fullName evidence="2">Uncharacterized protein</fullName>
    </submittedName>
</protein>
<sequence length="323" mass="34895">MSNLSSSSASGKRVNFQRGSQSNDGSASTWEADCSDIQSGGVAKGSFKILFRNSLFTVLLLAVHWSSGNGPQSQWRGDAPSEAKAPRNKRILYNNSASYMSSDYNPSTQSTPGVRENNEQRRNGNRRGSSQYNSPPPPTQSSSSFASSFTTPFTSPFTAPFGSDDSSPSSGSSPSLSSFTSPLTSLFSSSPLSSPFTSPFSSSSSSSAPFTTPINSANVMNNGPPRNNNIWRSYEDGLRYLNDRAFRNMGNDFRYPNSMDSSFSQQNNLGNALYTKLNDNALFYLFSFIAGLFLLSQVGPERLLMLASAVGIAYHVRKSITSS</sequence>
<feature type="region of interest" description="Disordered" evidence="1">
    <location>
        <begin position="68"/>
        <end position="177"/>
    </location>
</feature>
<feature type="region of interest" description="Disordered" evidence="1">
    <location>
        <begin position="1"/>
        <end position="31"/>
    </location>
</feature>
<dbReference type="EMBL" id="LT615240">
    <property type="protein sequence ID" value="SCO65077.1"/>
    <property type="molecule type" value="Genomic_DNA"/>
</dbReference>
<name>A0A1G4GR65_PLAVI</name>
<dbReference type="VEuPathDB" id="PlasmoDB:PVPAM_020009600"/>
<dbReference type="Proteomes" id="UP000196402">
    <property type="component" value="Chromosome 2"/>
</dbReference>
<proteinExistence type="predicted"/>
<gene>
    <name evidence="2" type="ORF">PVT01_020006500</name>
</gene>
<accession>A0A1G4GR65</accession>
<evidence type="ECO:0000313" key="3">
    <source>
        <dbReference type="Proteomes" id="UP000196402"/>
    </source>
</evidence>
<dbReference type="VEuPathDB" id="PlasmoDB:PVX_096992"/>
<reference evidence="2 3" key="1">
    <citation type="submission" date="2016-07" db="EMBL/GenBank/DDBJ databases">
        <authorList>
            <consortium name="Pathogen Informatics"/>
        </authorList>
    </citation>
    <scope>NUCLEOTIDE SEQUENCE [LARGE SCALE GENOMIC DNA]</scope>
</reference>
<dbReference type="VEuPathDB" id="PlasmoDB:PVW1_020009700"/>
<evidence type="ECO:0000256" key="1">
    <source>
        <dbReference type="SAM" id="MobiDB-lite"/>
    </source>
</evidence>